<gene>
    <name evidence="3" type="ORF">ACFOW7_02725</name>
</gene>
<keyword evidence="4" id="KW-1185">Reference proteome</keyword>
<dbReference type="RefSeq" id="WP_378160752.1">
    <property type="nucleotide sequence ID" value="NZ_JBHSBU010000001.1"/>
</dbReference>
<keyword evidence="2" id="KW-0472">Membrane</keyword>
<name>A0ABV8MN38_9NEIS</name>
<keyword evidence="2" id="KW-1133">Transmembrane helix</keyword>
<accession>A0ABV8MN38</accession>
<dbReference type="PROSITE" id="PS51257">
    <property type="entry name" value="PROKAR_LIPOPROTEIN"/>
    <property type="match status" value="1"/>
</dbReference>
<reference evidence="4" key="1">
    <citation type="journal article" date="2019" name="Int. J. Syst. Evol. Microbiol.">
        <title>The Global Catalogue of Microorganisms (GCM) 10K type strain sequencing project: providing services to taxonomists for standard genome sequencing and annotation.</title>
        <authorList>
            <consortium name="The Broad Institute Genomics Platform"/>
            <consortium name="The Broad Institute Genome Sequencing Center for Infectious Disease"/>
            <person name="Wu L."/>
            <person name="Ma J."/>
        </authorList>
    </citation>
    <scope>NUCLEOTIDE SEQUENCE [LARGE SCALE GENOMIC DNA]</scope>
    <source>
        <strain evidence="4">LMG 29894</strain>
    </source>
</reference>
<feature type="transmembrane region" description="Helical" evidence="2">
    <location>
        <begin position="6"/>
        <end position="29"/>
    </location>
</feature>
<keyword evidence="2" id="KW-0812">Transmembrane</keyword>
<proteinExistence type="predicted"/>
<sequence length="147" mass="16069">MTKLELAYLGLVLLSCAGLLLCAGALFVVGKALGRQVDEVKALQARIEGIEDRSTAAVKVACKAMRRLGQVESELTERRADVDELRERVGDVELKAEGQGQWLRSVEERVGRLIRRRHKTVVPLTKGGSVVARSYGGRTLTLRDAQG</sequence>
<keyword evidence="1" id="KW-0175">Coiled coil</keyword>
<evidence type="ECO:0000256" key="2">
    <source>
        <dbReference type="SAM" id="Phobius"/>
    </source>
</evidence>
<protein>
    <recommendedName>
        <fullName evidence="5">DUF948 domain-containing protein</fullName>
    </recommendedName>
</protein>
<organism evidence="3 4">
    <name type="scientific">Chitinimonas lacunae</name>
    <dbReference type="NCBI Taxonomy" id="1963018"/>
    <lineage>
        <taxon>Bacteria</taxon>
        <taxon>Pseudomonadati</taxon>
        <taxon>Pseudomonadota</taxon>
        <taxon>Betaproteobacteria</taxon>
        <taxon>Neisseriales</taxon>
        <taxon>Chitinibacteraceae</taxon>
        <taxon>Chitinimonas</taxon>
    </lineage>
</organism>
<evidence type="ECO:0000256" key="1">
    <source>
        <dbReference type="SAM" id="Coils"/>
    </source>
</evidence>
<evidence type="ECO:0000313" key="3">
    <source>
        <dbReference type="EMBL" id="MFC4158266.1"/>
    </source>
</evidence>
<dbReference type="Proteomes" id="UP001595791">
    <property type="component" value="Unassembled WGS sequence"/>
</dbReference>
<dbReference type="EMBL" id="JBHSBU010000001">
    <property type="protein sequence ID" value="MFC4158266.1"/>
    <property type="molecule type" value="Genomic_DNA"/>
</dbReference>
<evidence type="ECO:0008006" key="5">
    <source>
        <dbReference type="Google" id="ProtNLM"/>
    </source>
</evidence>
<evidence type="ECO:0000313" key="4">
    <source>
        <dbReference type="Proteomes" id="UP001595791"/>
    </source>
</evidence>
<feature type="coiled-coil region" evidence="1">
    <location>
        <begin position="33"/>
        <end position="88"/>
    </location>
</feature>
<comment type="caution">
    <text evidence="3">The sequence shown here is derived from an EMBL/GenBank/DDBJ whole genome shotgun (WGS) entry which is preliminary data.</text>
</comment>